<dbReference type="Pfam" id="PF13365">
    <property type="entry name" value="Trypsin_2"/>
    <property type="match status" value="1"/>
</dbReference>
<dbReference type="Proteomes" id="UP000271678">
    <property type="component" value="Unassembled WGS sequence"/>
</dbReference>
<evidence type="ECO:0000313" key="3">
    <source>
        <dbReference type="EMBL" id="RNI17778.1"/>
    </source>
</evidence>
<accession>A0A3M9LZK3</accession>
<dbReference type="SUPFAM" id="SSF50494">
    <property type="entry name" value="Trypsin-like serine proteases"/>
    <property type="match status" value="1"/>
</dbReference>
<name>A0A3M9LZK3_9MICO</name>
<evidence type="ECO:0000256" key="2">
    <source>
        <dbReference type="SAM" id="SignalP"/>
    </source>
</evidence>
<feature type="signal peptide" evidence="2">
    <location>
        <begin position="1"/>
        <end position="22"/>
    </location>
</feature>
<dbReference type="InterPro" id="IPR018114">
    <property type="entry name" value="TRYPSIN_HIS"/>
</dbReference>
<evidence type="ECO:0000313" key="4">
    <source>
        <dbReference type="Proteomes" id="UP000271678"/>
    </source>
</evidence>
<evidence type="ECO:0008006" key="5">
    <source>
        <dbReference type="Google" id="ProtNLM"/>
    </source>
</evidence>
<gene>
    <name evidence="3" type="ORF">EFY87_19105</name>
</gene>
<dbReference type="PANTHER" id="PTHR15462">
    <property type="entry name" value="SERINE PROTEASE"/>
    <property type="match status" value="1"/>
</dbReference>
<comment type="caution">
    <text evidence="3">The sequence shown here is derived from an EMBL/GenBank/DDBJ whole genome shotgun (WGS) entry which is preliminary data.</text>
</comment>
<dbReference type="PROSITE" id="PS00134">
    <property type="entry name" value="TRYPSIN_HIS"/>
    <property type="match status" value="1"/>
</dbReference>
<dbReference type="OrthoDB" id="5121599at2"/>
<dbReference type="InterPro" id="IPR050966">
    <property type="entry name" value="Glutamyl_endopeptidase"/>
</dbReference>
<reference evidence="3 4" key="1">
    <citation type="submission" date="2018-11" db="EMBL/GenBank/DDBJ databases">
        <title>Draft genome of Simplicispira Flexivirga sp. BO-16.</title>
        <authorList>
            <person name="Im W.T."/>
        </authorList>
    </citation>
    <scope>NUCLEOTIDE SEQUENCE [LARGE SCALE GENOMIC DNA]</scope>
    <source>
        <strain evidence="3 4">BO-16</strain>
    </source>
</reference>
<protein>
    <recommendedName>
        <fullName evidence="5">Peptidase S1 domain-containing protein</fullName>
    </recommendedName>
</protein>
<feature type="chain" id="PRO_5018088275" description="Peptidase S1 domain-containing protein" evidence="2">
    <location>
        <begin position="23"/>
        <end position="264"/>
    </location>
</feature>
<sequence length="264" mass="26722">MRTRLRRAAIGVATLVVTTAVAASGQASAHANQQASIPTAVQSSGSSIVGVIFRPGSDDQVCTATVINSHTQNLVLTAAHCLTGSGAGWRFAPDYHSGKAPLGTWTATGAYALPGWLSGQDPQEDMAILKIAPQTIAGKQRTLQSVTGAADIGLAPATGQSITDIAYNNGSGEPIACTTQVYWTGSSTSFDCHGYIGGSSGSPWLVATDANPRVVGVIGGLNQGGCEESTSYSSAFGNNIISLWLHAEGSPDGDVLPAAGSSGC</sequence>
<dbReference type="GO" id="GO:0006508">
    <property type="term" value="P:proteolysis"/>
    <property type="evidence" value="ECO:0007669"/>
    <property type="project" value="InterPro"/>
</dbReference>
<dbReference type="EMBL" id="RJJQ01000028">
    <property type="protein sequence ID" value="RNI17778.1"/>
    <property type="molecule type" value="Genomic_DNA"/>
</dbReference>
<dbReference type="InterPro" id="IPR043504">
    <property type="entry name" value="Peptidase_S1_PA_chymotrypsin"/>
</dbReference>
<organism evidence="3 4">
    <name type="scientific">Flexivirga caeni</name>
    <dbReference type="NCBI Taxonomy" id="2294115"/>
    <lineage>
        <taxon>Bacteria</taxon>
        <taxon>Bacillati</taxon>
        <taxon>Actinomycetota</taxon>
        <taxon>Actinomycetes</taxon>
        <taxon>Micrococcales</taxon>
        <taxon>Dermacoccaceae</taxon>
        <taxon>Flexivirga</taxon>
    </lineage>
</organism>
<dbReference type="RefSeq" id="WP_123273073.1">
    <property type="nucleotide sequence ID" value="NZ_RJJQ01000028.1"/>
</dbReference>
<dbReference type="Gene3D" id="2.40.10.10">
    <property type="entry name" value="Trypsin-like serine proteases"/>
    <property type="match status" value="2"/>
</dbReference>
<evidence type="ECO:0000256" key="1">
    <source>
        <dbReference type="ARBA" id="ARBA00022729"/>
    </source>
</evidence>
<keyword evidence="4" id="KW-1185">Reference proteome</keyword>
<dbReference type="InterPro" id="IPR009003">
    <property type="entry name" value="Peptidase_S1_PA"/>
</dbReference>
<keyword evidence="1 2" id="KW-0732">Signal</keyword>
<dbReference type="GO" id="GO:0004252">
    <property type="term" value="F:serine-type endopeptidase activity"/>
    <property type="evidence" value="ECO:0007669"/>
    <property type="project" value="InterPro"/>
</dbReference>
<dbReference type="AlphaFoldDB" id="A0A3M9LZK3"/>
<proteinExistence type="predicted"/>